<sequence length="51" mass="5845">MPRPSRKLVVTEAIGSGEIPIKIGYKSIYGEQWRFDSTPQRIELRNIKVDA</sequence>
<evidence type="ECO:0000313" key="2">
    <source>
        <dbReference type="Proteomes" id="UP000464577"/>
    </source>
</evidence>
<dbReference type="KEGG" id="senf:GJR95_13835"/>
<dbReference type="RefSeq" id="WP_162386431.1">
    <property type="nucleotide sequence ID" value="NZ_CP045997.1"/>
</dbReference>
<name>A0A6P1VSF9_9BACT</name>
<protein>
    <submittedName>
        <fullName evidence="1">Uncharacterized protein</fullName>
    </submittedName>
</protein>
<dbReference type="AlphaFoldDB" id="A0A6P1VSF9"/>
<evidence type="ECO:0000313" key="1">
    <source>
        <dbReference type="EMBL" id="QHV96023.1"/>
    </source>
</evidence>
<keyword evidence="2" id="KW-1185">Reference proteome</keyword>
<dbReference type="EMBL" id="CP045997">
    <property type="protein sequence ID" value="QHV96023.1"/>
    <property type="molecule type" value="Genomic_DNA"/>
</dbReference>
<accession>A0A6P1VSF9</accession>
<gene>
    <name evidence="1" type="ORF">GJR95_13835</name>
</gene>
<dbReference type="Proteomes" id="UP000464577">
    <property type="component" value="Chromosome"/>
</dbReference>
<organism evidence="1 2">
    <name type="scientific">Spirosoma endbachense</name>
    <dbReference type="NCBI Taxonomy" id="2666025"/>
    <lineage>
        <taxon>Bacteria</taxon>
        <taxon>Pseudomonadati</taxon>
        <taxon>Bacteroidota</taxon>
        <taxon>Cytophagia</taxon>
        <taxon>Cytophagales</taxon>
        <taxon>Cytophagaceae</taxon>
        <taxon>Spirosoma</taxon>
    </lineage>
</organism>
<proteinExistence type="predicted"/>
<reference evidence="1 2" key="1">
    <citation type="submission" date="2019-11" db="EMBL/GenBank/DDBJ databases">
        <title>Spirosoma endbachense sp. nov., isolated from a natural salt meadow.</title>
        <authorList>
            <person name="Rojas J."/>
            <person name="Ambika Manirajan B."/>
            <person name="Ratering S."/>
            <person name="Suarez C."/>
            <person name="Geissler-Plaum R."/>
            <person name="Schnell S."/>
        </authorList>
    </citation>
    <scope>NUCLEOTIDE SEQUENCE [LARGE SCALE GENOMIC DNA]</scope>
    <source>
        <strain evidence="1 2">I-24</strain>
    </source>
</reference>